<proteinExistence type="predicted"/>
<name>A0A6P2DI65_9BACT</name>
<evidence type="ECO:0000313" key="2">
    <source>
        <dbReference type="Proteomes" id="UP000464178"/>
    </source>
</evidence>
<gene>
    <name evidence="1" type="ORF">SOIL9_77040</name>
</gene>
<dbReference type="AlphaFoldDB" id="A0A6P2DI65"/>
<sequence>MAPAMFHTNDDFLNAIWAEPHERTLRLVYADWLDEHNDPRGELIRAEEEMRQVPVFADRFWKLKPRRNELRTAAGTDWCALMKYGTECEPVFRHGIPDGWRERWRLIREFTERWHRVPMSDVGGRQSEIAEVEARLRRTLPPSVREWVAFIHDVQHCRGVIHDECPMGKIWGQPAVSLLLQTEDDYNWAVPYCDLDEVDPPVQGYHWGDVHTFIPDTENTLREPVTVFAFNYLMGHARGIGGFGTGVEKPTPLFSDLESTFTVRVKFGNSRFYEADNILVRIDHPNWGAGTYLQLRIARPVPPEQIPAFLWHYARDGGSFHGICTPPS</sequence>
<organism evidence="1 2">
    <name type="scientific">Gemmata massiliana</name>
    <dbReference type="NCBI Taxonomy" id="1210884"/>
    <lineage>
        <taxon>Bacteria</taxon>
        <taxon>Pseudomonadati</taxon>
        <taxon>Planctomycetota</taxon>
        <taxon>Planctomycetia</taxon>
        <taxon>Gemmatales</taxon>
        <taxon>Gemmataceae</taxon>
        <taxon>Gemmata</taxon>
    </lineage>
</organism>
<dbReference type="InterPro" id="IPR014338">
    <property type="entry name" value="CHP02996_rpt-companion-dom"/>
</dbReference>
<accession>A0A6P2DI65</accession>
<reference evidence="1 2" key="1">
    <citation type="submission" date="2019-05" db="EMBL/GenBank/DDBJ databases">
        <authorList>
            <consortium name="Science for Life Laboratories"/>
        </authorList>
    </citation>
    <scope>NUCLEOTIDE SEQUENCE [LARGE SCALE GENOMIC DNA]</scope>
    <source>
        <strain evidence="1">Soil9</strain>
    </source>
</reference>
<evidence type="ECO:0000313" key="1">
    <source>
        <dbReference type="EMBL" id="VTS01875.1"/>
    </source>
</evidence>
<dbReference type="KEGG" id="gms:SOIL9_77040"/>
<dbReference type="Proteomes" id="UP000464178">
    <property type="component" value="Chromosome"/>
</dbReference>
<dbReference type="NCBIfam" id="TIGR02996">
    <property type="entry name" value="rpt_mate_G_obs"/>
    <property type="match status" value="1"/>
</dbReference>
<protein>
    <submittedName>
        <fullName evidence="1">Uncharacterized protein</fullName>
    </submittedName>
</protein>
<dbReference type="EMBL" id="LR593886">
    <property type="protein sequence ID" value="VTS01875.1"/>
    <property type="molecule type" value="Genomic_DNA"/>
</dbReference>
<keyword evidence="2" id="KW-1185">Reference proteome</keyword>